<gene>
    <name evidence="1" type="ORF">N7U62_12425</name>
</gene>
<comment type="caution">
    <text evidence="1">The sequence shown here is derived from an EMBL/GenBank/DDBJ whole genome shotgun (WGS) entry which is preliminary data.</text>
</comment>
<organism evidence="1 2">
    <name type="scientific">Reichenbachiella ulvae</name>
    <dbReference type="NCBI Taxonomy" id="2980104"/>
    <lineage>
        <taxon>Bacteria</taxon>
        <taxon>Pseudomonadati</taxon>
        <taxon>Bacteroidota</taxon>
        <taxon>Cytophagia</taxon>
        <taxon>Cytophagales</taxon>
        <taxon>Reichenbachiellaceae</taxon>
        <taxon>Reichenbachiella</taxon>
    </lineage>
</organism>
<evidence type="ECO:0008006" key="3">
    <source>
        <dbReference type="Google" id="ProtNLM"/>
    </source>
</evidence>
<evidence type="ECO:0000313" key="2">
    <source>
        <dbReference type="Proteomes" id="UP001300692"/>
    </source>
</evidence>
<proteinExistence type="predicted"/>
<reference evidence="1 2" key="1">
    <citation type="submission" date="2022-10" db="EMBL/GenBank/DDBJ databases">
        <title>Comparative genomics and taxonomic characterization of three novel marine species of genus Reichenbachiella exhibiting antioxidant and polysaccharide degradation activities.</title>
        <authorList>
            <person name="Muhammad N."/>
            <person name="Lee Y.-J."/>
            <person name="Ko J."/>
            <person name="Kim S.-G."/>
        </authorList>
    </citation>
    <scope>NUCLEOTIDE SEQUENCE [LARGE SCALE GENOMIC DNA]</scope>
    <source>
        <strain evidence="1 2">ABR2-5</strain>
    </source>
</reference>
<protein>
    <recommendedName>
        <fullName evidence="3">YD repeat-containing protein</fullName>
    </recommendedName>
</protein>
<sequence length="403" mass="44899">MKRVLIAFLFVFFLKAIAFSQEPINDPYQEPVFIQTSPEVSAFKRYGEIPVSLYTGVPDISIPLHSVKFKNMEVPISLSYHAGGITVDQEATIVGLGWNLMAGGNITVSAVGARETPIVGIEWEGWQKNLDFIAANTGGIVNVGSESPYNTWGCAFNGCGPAGFAPDFLQGYGIAANMGMGELDLYKVNLPNRSFTFIIHPSTLEPILVGEKNKCMIELNDITSVKWEFVITDEQGIKYYFSVAEYDNYDNMPNAWHMTRIVDVYGNEIVFDYQSLNIGTLPKMSESVRGLYPSSQPVNRSFSYPGDVSNYYLKAIKTKTQRVSFQYEGGRRDFAGSKLKYISVIDSLDQSVKTLYKFNYGYFNSSNVGGDYIKDEQGDAPLPTDAKTLRLKLESLFSIESCK</sequence>
<name>A0ABT3CUV1_9BACT</name>
<dbReference type="Proteomes" id="UP001300692">
    <property type="component" value="Unassembled WGS sequence"/>
</dbReference>
<dbReference type="RefSeq" id="WP_264138300.1">
    <property type="nucleotide sequence ID" value="NZ_JAOYOD010000001.1"/>
</dbReference>
<dbReference type="EMBL" id="JAOYOD010000001">
    <property type="protein sequence ID" value="MCV9387477.1"/>
    <property type="molecule type" value="Genomic_DNA"/>
</dbReference>
<keyword evidence="2" id="KW-1185">Reference proteome</keyword>
<evidence type="ECO:0000313" key="1">
    <source>
        <dbReference type="EMBL" id="MCV9387477.1"/>
    </source>
</evidence>
<accession>A0ABT3CUV1</accession>